<keyword evidence="2 6" id="KW-0732">Signal</keyword>
<comment type="caution">
    <text evidence="5">Lacks conserved residue(s) required for the propagation of feature annotation.</text>
</comment>
<evidence type="ECO:0000256" key="3">
    <source>
        <dbReference type="ARBA" id="ARBA00022737"/>
    </source>
</evidence>
<evidence type="ECO:0000256" key="1">
    <source>
        <dbReference type="ARBA" id="ARBA00022659"/>
    </source>
</evidence>
<keyword evidence="9" id="KW-1185">Reference proteome</keyword>
<keyword evidence="3" id="KW-0677">Repeat</keyword>
<evidence type="ECO:0000256" key="6">
    <source>
        <dbReference type="SAM" id="SignalP"/>
    </source>
</evidence>
<dbReference type="Gene3D" id="2.10.70.10">
    <property type="entry name" value="Complement Module, domain 1"/>
    <property type="match status" value="3"/>
</dbReference>
<evidence type="ECO:0000313" key="9">
    <source>
        <dbReference type="Proteomes" id="UP000261420"/>
    </source>
</evidence>
<dbReference type="OMA" id="CENDGRW"/>
<name>A0A3B4V712_SERDU</name>
<organism evidence="8 9">
    <name type="scientific">Seriola dumerili</name>
    <name type="common">Greater amberjack</name>
    <name type="synonym">Caranx dumerili</name>
    <dbReference type="NCBI Taxonomy" id="41447"/>
    <lineage>
        <taxon>Eukaryota</taxon>
        <taxon>Metazoa</taxon>
        <taxon>Chordata</taxon>
        <taxon>Craniata</taxon>
        <taxon>Vertebrata</taxon>
        <taxon>Euteleostomi</taxon>
        <taxon>Actinopterygii</taxon>
        <taxon>Neopterygii</taxon>
        <taxon>Teleostei</taxon>
        <taxon>Neoteleostei</taxon>
        <taxon>Acanthomorphata</taxon>
        <taxon>Carangaria</taxon>
        <taxon>Carangiformes</taxon>
        <taxon>Carangidae</taxon>
        <taxon>Seriola</taxon>
    </lineage>
</organism>
<feature type="signal peptide" evidence="6">
    <location>
        <begin position="1"/>
        <end position="19"/>
    </location>
</feature>
<sequence length="304" mass="34616">YAILFYVVFSLFLPYYTIGCDVPQTTSNSKATLADKYITQTSFASGERVYYMCNVGYIRARGSRYRMCKDGEWTRLFLKCRPKPCGSAGEILNGQFIYSGVVFGHTATAVCDEGYSLVGRATRNCMPAGWDGRVPVCEVMVCEEPEVTNAEMIGIQETYTYKAVLRYRCRVGTLIGQMDISNPDIFTFYFLVMNRIKMYAFWMGAYNDRYQYRDTISIACKPGYTMIGPSIITCENDGRWSPSLPKCRRKVRCFPNVVSRAKLILACCRHSGINVHVCREVTRNCSNSKDTVCLRLFRDRVTVT</sequence>
<dbReference type="Ensembl" id="ENSSDUT00000027018.1">
    <property type="protein sequence ID" value="ENSSDUP00000026546.1"/>
    <property type="gene ID" value="ENSSDUG00000019249.1"/>
</dbReference>
<proteinExistence type="predicted"/>
<dbReference type="CDD" id="cd00033">
    <property type="entry name" value="CCP"/>
    <property type="match status" value="3"/>
</dbReference>
<dbReference type="SMART" id="SM00032">
    <property type="entry name" value="CCP"/>
    <property type="match status" value="3"/>
</dbReference>
<dbReference type="SUPFAM" id="SSF57535">
    <property type="entry name" value="Complement control module/SCR domain"/>
    <property type="match status" value="3"/>
</dbReference>
<dbReference type="STRING" id="41447.ENSSDUP00000026546"/>
<feature type="disulfide bond" evidence="5">
    <location>
        <begin position="220"/>
        <end position="247"/>
    </location>
</feature>
<feature type="disulfide bond" evidence="5">
    <location>
        <begin position="53"/>
        <end position="80"/>
    </location>
</feature>
<accession>A0A3B4V712</accession>
<evidence type="ECO:0000259" key="7">
    <source>
        <dbReference type="PROSITE" id="PS50923"/>
    </source>
</evidence>
<dbReference type="InterPro" id="IPR051277">
    <property type="entry name" value="SEZ6_CSMD_C4BPB_Regulators"/>
</dbReference>
<dbReference type="FunFam" id="2.10.70.10:FF:000014">
    <property type="entry name" value="Membrane cofactor protein"/>
    <property type="match status" value="1"/>
</dbReference>
<dbReference type="PANTHER" id="PTHR45656">
    <property type="entry name" value="PROTEIN CBR-CLEC-78"/>
    <property type="match status" value="1"/>
</dbReference>
<reference evidence="8" key="2">
    <citation type="submission" date="2025-09" db="UniProtKB">
        <authorList>
            <consortium name="Ensembl"/>
        </authorList>
    </citation>
    <scope>IDENTIFICATION</scope>
</reference>
<feature type="domain" description="Sushi" evidence="7">
    <location>
        <begin position="83"/>
        <end position="139"/>
    </location>
</feature>
<evidence type="ECO:0000313" key="8">
    <source>
        <dbReference type="Ensembl" id="ENSSDUP00000026546.1"/>
    </source>
</evidence>
<keyword evidence="4 5" id="KW-1015">Disulfide bond</keyword>
<evidence type="ECO:0000256" key="4">
    <source>
        <dbReference type="ARBA" id="ARBA00023157"/>
    </source>
</evidence>
<dbReference type="Pfam" id="PF00084">
    <property type="entry name" value="Sushi"/>
    <property type="match status" value="3"/>
</dbReference>
<evidence type="ECO:0000256" key="5">
    <source>
        <dbReference type="PROSITE-ProRule" id="PRU00302"/>
    </source>
</evidence>
<dbReference type="InterPro" id="IPR035976">
    <property type="entry name" value="Sushi/SCR/CCP_sf"/>
</dbReference>
<dbReference type="AlphaFoldDB" id="A0A3B4V712"/>
<evidence type="ECO:0000256" key="2">
    <source>
        <dbReference type="ARBA" id="ARBA00022729"/>
    </source>
</evidence>
<dbReference type="InterPro" id="IPR000436">
    <property type="entry name" value="Sushi_SCR_CCP_dom"/>
</dbReference>
<keyword evidence="1 5" id="KW-0768">Sushi</keyword>
<dbReference type="PROSITE" id="PS50923">
    <property type="entry name" value="SUSHI"/>
    <property type="match status" value="3"/>
</dbReference>
<feature type="domain" description="Sushi" evidence="7">
    <location>
        <begin position="178"/>
        <end position="249"/>
    </location>
</feature>
<reference evidence="8" key="1">
    <citation type="submission" date="2025-08" db="UniProtKB">
        <authorList>
            <consortium name="Ensembl"/>
        </authorList>
    </citation>
    <scope>IDENTIFICATION</scope>
</reference>
<dbReference type="Proteomes" id="UP000261420">
    <property type="component" value="Unplaced"/>
</dbReference>
<dbReference type="GeneTree" id="ENSGT00940000161110"/>
<feature type="domain" description="Sushi" evidence="7">
    <location>
        <begin position="18"/>
        <end position="82"/>
    </location>
</feature>
<dbReference type="PANTHER" id="PTHR45656:SF4">
    <property type="entry name" value="PROTEIN CBR-CLEC-78"/>
    <property type="match status" value="1"/>
</dbReference>
<feature type="chain" id="PRO_5017257060" description="Sushi domain-containing protein" evidence="6">
    <location>
        <begin position="20"/>
        <end position="304"/>
    </location>
</feature>
<protein>
    <recommendedName>
        <fullName evidence="7">Sushi domain-containing protein</fullName>
    </recommendedName>
</protein>